<feature type="compositionally biased region" description="Low complexity" evidence="1">
    <location>
        <begin position="1095"/>
        <end position="1110"/>
    </location>
</feature>
<feature type="region of interest" description="Disordered" evidence="1">
    <location>
        <begin position="840"/>
        <end position="1380"/>
    </location>
</feature>
<feature type="compositionally biased region" description="Low complexity" evidence="1">
    <location>
        <begin position="217"/>
        <end position="231"/>
    </location>
</feature>
<dbReference type="Proteomes" id="UP000237144">
    <property type="component" value="Unassembled WGS sequence"/>
</dbReference>
<feature type="compositionally biased region" description="Low complexity" evidence="1">
    <location>
        <begin position="1216"/>
        <end position="1227"/>
    </location>
</feature>
<feature type="compositionally biased region" description="Acidic residues" evidence="1">
    <location>
        <begin position="1049"/>
        <end position="1060"/>
    </location>
</feature>
<dbReference type="OrthoDB" id="2528416at2759"/>
<feature type="region of interest" description="Disordered" evidence="1">
    <location>
        <begin position="444"/>
        <end position="513"/>
    </location>
</feature>
<gene>
    <name evidence="2" type="ORF">BMF94_5237</name>
</gene>
<evidence type="ECO:0000313" key="3">
    <source>
        <dbReference type="Proteomes" id="UP000237144"/>
    </source>
</evidence>
<reference evidence="2 3" key="1">
    <citation type="journal article" date="2018" name="Front. Microbiol.">
        <title>Prospects for Fungal Bioremediation of Acidic Radioactive Waste Sites: Characterization and Genome Sequence of Rhodotorula taiwanensis MD1149.</title>
        <authorList>
            <person name="Tkavc R."/>
            <person name="Matrosova V.Y."/>
            <person name="Grichenko O.E."/>
            <person name="Gostincar C."/>
            <person name="Volpe R.P."/>
            <person name="Klimenkova P."/>
            <person name="Gaidamakova E.K."/>
            <person name="Zhou C.E."/>
            <person name="Stewart B.J."/>
            <person name="Lyman M.G."/>
            <person name="Malfatti S.A."/>
            <person name="Rubinfeld B."/>
            <person name="Courtot M."/>
            <person name="Singh J."/>
            <person name="Dalgard C.L."/>
            <person name="Hamilton T."/>
            <person name="Frey K.G."/>
            <person name="Gunde-Cimerman N."/>
            <person name="Dugan L."/>
            <person name="Daly M.J."/>
        </authorList>
    </citation>
    <scope>NUCLEOTIDE SEQUENCE [LARGE SCALE GENOMIC DNA]</scope>
    <source>
        <strain evidence="2 3">MD1149</strain>
    </source>
</reference>
<feature type="compositionally biased region" description="Basic residues" evidence="1">
    <location>
        <begin position="1296"/>
        <end position="1316"/>
    </location>
</feature>
<evidence type="ECO:0000256" key="1">
    <source>
        <dbReference type="SAM" id="MobiDB-lite"/>
    </source>
</evidence>
<feature type="compositionally biased region" description="Basic and acidic residues" evidence="1">
    <location>
        <begin position="987"/>
        <end position="1003"/>
    </location>
</feature>
<feature type="compositionally biased region" description="Low complexity" evidence="1">
    <location>
        <begin position="1065"/>
        <end position="1076"/>
    </location>
</feature>
<feature type="region of interest" description="Disordered" evidence="1">
    <location>
        <begin position="339"/>
        <end position="368"/>
    </location>
</feature>
<feature type="region of interest" description="Disordered" evidence="1">
    <location>
        <begin position="678"/>
        <end position="746"/>
    </location>
</feature>
<feature type="region of interest" description="Disordered" evidence="1">
    <location>
        <begin position="638"/>
        <end position="657"/>
    </location>
</feature>
<name>A0A2S5B538_9BASI</name>
<proteinExistence type="predicted"/>
<feature type="region of interest" description="Disordered" evidence="1">
    <location>
        <begin position="586"/>
        <end position="608"/>
    </location>
</feature>
<feature type="compositionally biased region" description="Pro residues" evidence="1">
    <location>
        <begin position="707"/>
        <end position="719"/>
    </location>
</feature>
<evidence type="ECO:0000313" key="2">
    <source>
        <dbReference type="EMBL" id="POY71876.1"/>
    </source>
</evidence>
<feature type="compositionally biased region" description="Acidic residues" evidence="1">
    <location>
        <begin position="555"/>
        <end position="564"/>
    </location>
</feature>
<feature type="compositionally biased region" description="Polar residues" evidence="1">
    <location>
        <begin position="232"/>
        <end position="247"/>
    </location>
</feature>
<organism evidence="2 3">
    <name type="scientific">Rhodotorula taiwanensis</name>
    <dbReference type="NCBI Taxonomy" id="741276"/>
    <lineage>
        <taxon>Eukaryota</taxon>
        <taxon>Fungi</taxon>
        <taxon>Dikarya</taxon>
        <taxon>Basidiomycota</taxon>
        <taxon>Pucciniomycotina</taxon>
        <taxon>Microbotryomycetes</taxon>
        <taxon>Sporidiobolales</taxon>
        <taxon>Sporidiobolaceae</taxon>
        <taxon>Rhodotorula</taxon>
    </lineage>
</organism>
<accession>A0A2S5B538</accession>
<feature type="compositionally biased region" description="Polar residues" evidence="1">
    <location>
        <begin position="1318"/>
        <end position="1334"/>
    </location>
</feature>
<dbReference type="STRING" id="741276.A0A2S5B538"/>
<protein>
    <submittedName>
        <fullName evidence="2">Uncharacterized protein</fullName>
    </submittedName>
</protein>
<sequence>MGEPPIQLHDWFAAVAQSLLPGDRELAVVFHGRVETAEGLDTRPTALQLVKRLGSDAFRTQWGGQPRTVKLVGPLARERAVAGGIDDVAIATFKDGISPHIEFFLHAAREHRPTKVNLRAAFPPPAKEPTSTAKSQPVSAPRQSPAPRRSAFLNFGGGHDEQLAGAPGSMHELAEGLRRARQLRRPVGSQPRSANFTEERPLRQPDRDAGWARRRVAPAAQALEPASASQEQPSLPQSTASHTSQETVGIPAQSETLPELPPASAKAGLDSGDMPTQDAEMRDATTQQSTEPIPAHPAGASTGGPQVAQLIRIDCKPKSLRQALAGTVVRFFAASYTPRQESASALHRDPPSSKGSPRTETAVQSSPRRGVLHISRFQANVTAALQRSDPLRASSEVPALELHEDVAQAGGAGDTDAEVKYAEAAPIAVDTHSAEAGMICPMATVDVPSGEPSQDGLTSSPAKEGPMDQTEVPATEDDIKPVATLKRRASASPREQTEKVVPSESSAGDMPAPAAKVASSLAVTFADVEPSSDRHSSVEPAFRSSQGFSSMYGESEPEDDDDDVEKAAEEISAFIARDLASSIVDEEEDAERAHAVGKRPPVDVSLPVNSTSTVVSADAGPAVTDAAVDLPAAAAEDMPAMRTTPSRNQGAAVVDSDIHDVPGVAVRAAGGADIAPTCAASEIEPAELQADAPPASAGLEQDSPHPVEAPSPQPLPPSDLPIAMPIPGAAEPRLPTPPFSPLPVGVSATVDDYYAPEEPKDAYFAQDEGFALASVSEEADVASQAPSGVSHEALPAHSRSSSPADGFSPRHTQEPRLFRDASVELYADITDEGALAALSALRSSPASTPEHAEKSSRGSSVDVFGQKRYLHEPGSASQPATSTRARTTSAGGAKVSQPDAVHPASDGPERSRQAATKKRKRRGSPAFTLEIFASKSPRKRAAPARPPLEPAQPVASTSRVTLDDLADGSPDARDSRAPASQSARSTAELERQTKGINARRPDMDEAVALDYNSDSDDPLAVPIRPVRGRSPSKGIRPMGRVALTRSDLSDEGDSDEEEESQIVQRALLAKASRLRATPTSADDTTTRPRDAVAQPRNGRLPARRPPLAQRDLPKPPRKPSLAGKIRPGDPRTSSQGAPARPRITPRSAPLSNERLQNVPAAAEAAPPSPFSRPSGVRSDVAGPIRRKRPRSQSEASSYDESESTPPIVARQGPPVQKKSAARAQARGSARDKVMQHPRGPSRPGTSPMGRPRSSSRDSVEIEDGDDGPLHVGKESGNGSEQAPTPARPPPTEPKSTKKRKKRKSIVMPRSKGRRRPSTAMSKPTNARSPSSELTASPEPVPRASATKAGSKRRRAEAGGRGSKKARQAHDHAEWGEDESD</sequence>
<feature type="compositionally biased region" description="Low complexity" evidence="1">
    <location>
        <begin position="880"/>
        <end position="893"/>
    </location>
</feature>
<comment type="caution">
    <text evidence="2">The sequence shown here is derived from an EMBL/GenBank/DDBJ whole genome shotgun (WGS) entry which is preliminary data.</text>
</comment>
<feature type="compositionally biased region" description="Polar residues" evidence="1">
    <location>
        <begin position="129"/>
        <end position="142"/>
    </location>
</feature>
<feature type="compositionally biased region" description="Polar residues" evidence="1">
    <location>
        <begin position="451"/>
        <end position="461"/>
    </location>
</feature>
<keyword evidence="3" id="KW-1185">Reference proteome</keyword>
<feature type="region of interest" description="Disordered" evidence="1">
    <location>
        <begin position="775"/>
        <end position="816"/>
    </location>
</feature>
<feature type="compositionally biased region" description="Polar residues" evidence="1">
    <location>
        <begin position="353"/>
        <end position="367"/>
    </location>
</feature>
<feature type="region of interest" description="Disordered" evidence="1">
    <location>
        <begin position="527"/>
        <end position="565"/>
    </location>
</feature>
<dbReference type="EMBL" id="PJQD01000072">
    <property type="protein sequence ID" value="POY71876.1"/>
    <property type="molecule type" value="Genomic_DNA"/>
</dbReference>
<feature type="compositionally biased region" description="Basic and acidic residues" evidence="1">
    <location>
        <begin position="197"/>
        <end position="211"/>
    </location>
</feature>
<feature type="region of interest" description="Disordered" evidence="1">
    <location>
        <begin position="120"/>
        <end position="305"/>
    </location>
</feature>